<accession>A0A871QZF3</accession>
<dbReference type="GeneID" id="64571966"/>
<reference evidence="1" key="2">
    <citation type="journal article" name="BMC Genomics">
        <title>New genome assemblies reveal patterns of domestication and adaptation across Brettanomyces (Dekkera) species.</title>
        <authorList>
            <person name="Roach M.J."/>
            <person name="Borneman A.R."/>
        </authorList>
    </citation>
    <scope>NUCLEOTIDE SEQUENCE</scope>
    <source>
        <strain evidence="1">UCD 2041</strain>
    </source>
</reference>
<dbReference type="OrthoDB" id="331948at2759"/>
<reference evidence="1" key="1">
    <citation type="submission" date="2020-10" db="EMBL/GenBank/DDBJ databases">
        <authorList>
            <person name="Palmer J.M."/>
        </authorList>
    </citation>
    <scope>NUCLEOTIDE SEQUENCE</scope>
    <source>
        <strain evidence="1">UCD 2041</strain>
    </source>
</reference>
<evidence type="ECO:0000313" key="2">
    <source>
        <dbReference type="Proteomes" id="UP000663131"/>
    </source>
</evidence>
<gene>
    <name evidence="1" type="ORF">BRETT_000040</name>
</gene>
<organism evidence="1 2">
    <name type="scientific">Dekkera bruxellensis</name>
    <name type="common">Brettanomyces custersii</name>
    <dbReference type="NCBI Taxonomy" id="5007"/>
    <lineage>
        <taxon>Eukaryota</taxon>
        <taxon>Fungi</taxon>
        <taxon>Dikarya</taxon>
        <taxon>Ascomycota</taxon>
        <taxon>Saccharomycotina</taxon>
        <taxon>Pichiomycetes</taxon>
        <taxon>Pichiales</taxon>
        <taxon>Pichiaceae</taxon>
        <taxon>Brettanomyces</taxon>
    </lineage>
</organism>
<dbReference type="RefSeq" id="XP_041134813.1">
    <property type="nucleotide sequence ID" value="XM_041278618.1"/>
</dbReference>
<name>A0A871QZF3_DEKBR</name>
<dbReference type="EMBL" id="CP063131">
    <property type="protein sequence ID" value="QOU18319.1"/>
    <property type="molecule type" value="Genomic_DNA"/>
</dbReference>
<protein>
    <submittedName>
        <fullName evidence="1">Uncharacterized protein</fullName>
    </submittedName>
</protein>
<sequence>MVTNLILQNLLQIRHNETTIEQLAKGDIKRAYRRIKKKGIYEKDHLKRIATYVNLKHPSIEGIRLVVPLTVDDYPYDTGSFIENFRCRTSRRHASLFQDKKVIAVASHQEVSKLFAEKLLERIHKHEIEVTIFGKESIET</sequence>
<dbReference type="KEGG" id="bbrx:BRETT_000040"/>
<dbReference type="Proteomes" id="UP000663131">
    <property type="component" value="Chromosome 3"/>
</dbReference>
<dbReference type="AlphaFoldDB" id="A0A871QZF3"/>
<evidence type="ECO:0000313" key="1">
    <source>
        <dbReference type="EMBL" id="QOU18319.1"/>
    </source>
</evidence>
<proteinExistence type="predicted"/>